<dbReference type="PANTHER" id="PTHR30477:SF0">
    <property type="entry name" value="METAL TRANSPORT SYSTEM MEMBRANE PROTEIN TM_0125-RELATED"/>
    <property type="match status" value="1"/>
</dbReference>
<feature type="transmembrane region" description="Helical" evidence="7">
    <location>
        <begin position="91"/>
        <end position="112"/>
    </location>
</feature>
<evidence type="ECO:0000256" key="1">
    <source>
        <dbReference type="ARBA" id="ARBA00004141"/>
    </source>
</evidence>
<sequence length="267" mass="28263">MIEMFSFEFMQNAFMAGAMLSLVLAVVSFFVVLRRLSFIGVGVAHSAFGGVALGALLGISPTLTAIGFAVAVSNAIGYIGKQGKMSTDTAIGIFFSLAMALGVIFVGMSDHYNVDLFGYLFGNILAITRTDLIIIAVLSALVLLSISIFFKELLFVAYDREVAFVSGMPVTFLDHFFLTILALAVVISMKVIGIVLVSALLVIPGAAASQLTQRYVSMIAVAVVIALVSTIGGLFISYYADLASGATIVTLASAIFFLTFAVGRFRK</sequence>
<dbReference type="PANTHER" id="PTHR30477">
    <property type="entry name" value="ABC-TRANSPORTER METAL-BINDING PROTEIN"/>
    <property type="match status" value="1"/>
</dbReference>
<evidence type="ECO:0000256" key="2">
    <source>
        <dbReference type="ARBA" id="ARBA00008034"/>
    </source>
</evidence>
<dbReference type="InterPro" id="IPR037294">
    <property type="entry name" value="ABC_BtuC-like"/>
</dbReference>
<feature type="transmembrane region" description="Helical" evidence="7">
    <location>
        <begin position="162"/>
        <end position="185"/>
    </location>
</feature>
<name>A0A8J6TH89_9BACT</name>
<keyword evidence="5 7" id="KW-0472">Membrane</keyword>
<dbReference type="SUPFAM" id="SSF81345">
    <property type="entry name" value="ABC transporter involved in vitamin B12 uptake, BtuC"/>
    <property type="match status" value="1"/>
</dbReference>
<comment type="subcellular location">
    <subcellularLocation>
        <location evidence="6">Cell membrane</location>
        <topology evidence="6">Multi-pass membrane protein</topology>
    </subcellularLocation>
    <subcellularLocation>
        <location evidence="1">Membrane</location>
        <topology evidence="1">Multi-pass membrane protein</topology>
    </subcellularLocation>
</comment>
<dbReference type="GO" id="GO:0010043">
    <property type="term" value="P:response to zinc ion"/>
    <property type="evidence" value="ECO:0007669"/>
    <property type="project" value="TreeGrafter"/>
</dbReference>
<feature type="transmembrane region" description="Helical" evidence="7">
    <location>
        <begin position="12"/>
        <end position="33"/>
    </location>
</feature>
<organism evidence="8 9">
    <name type="scientific">Candidatus Desulfatibia profunda</name>
    <dbReference type="NCBI Taxonomy" id="2841695"/>
    <lineage>
        <taxon>Bacteria</taxon>
        <taxon>Pseudomonadati</taxon>
        <taxon>Thermodesulfobacteriota</taxon>
        <taxon>Desulfobacteria</taxon>
        <taxon>Desulfobacterales</taxon>
        <taxon>Desulfobacterales incertae sedis</taxon>
        <taxon>Candidatus Desulfatibia</taxon>
    </lineage>
</organism>
<evidence type="ECO:0000256" key="3">
    <source>
        <dbReference type="ARBA" id="ARBA00022692"/>
    </source>
</evidence>
<feature type="transmembrane region" description="Helical" evidence="7">
    <location>
        <begin position="53"/>
        <end position="79"/>
    </location>
</feature>
<evidence type="ECO:0000256" key="4">
    <source>
        <dbReference type="ARBA" id="ARBA00022989"/>
    </source>
</evidence>
<evidence type="ECO:0000256" key="6">
    <source>
        <dbReference type="RuleBase" id="RU003943"/>
    </source>
</evidence>
<feature type="transmembrane region" description="Helical" evidence="7">
    <location>
        <begin position="191"/>
        <end position="208"/>
    </location>
</feature>
<evidence type="ECO:0000256" key="5">
    <source>
        <dbReference type="ARBA" id="ARBA00023136"/>
    </source>
</evidence>
<keyword evidence="3 6" id="KW-0812">Transmembrane</keyword>
<protein>
    <submittedName>
        <fullName evidence="8">Metal ABC transporter permease</fullName>
    </submittedName>
</protein>
<dbReference type="Pfam" id="PF00950">
    <property type="entry name" value="ABC-3"/>
    <property type="match status" value="1"/>
</dbReference>
<feature type="transmembrane region" description="Helical" evidence="7">
    <location>
        <begin position="242"/>
        <end position="263"/>
    </location>
</feature>
<dbReference type="AlphaFoldDB" id="A0A8J6TH89"/>
<proteinExistence type="inferred from homology"/>
<evidence type="ECO:0000313" key="9">
    <source>
        <dbReference type="Proteomes" id="UP000603434"/>
    </source>
</evidence>
<keyword evidence="4 7" id="KW-1133">Transmembrane helix</keyword>
<evidence type="ECO:0000256" key="7">
    <source>
        <dbReference type="SAM" id="Phobius"/>
    </source>
</evidence>
<feature type="transmembrane region" description="Helical" evidence="7">
    <location>
        <begin position="132"/>
        <end position="150"/>
    </location>
</feature>
<dbReference type="Proteomes" id="UP000603434">
    <property type="component" value="Unassembled WGS sequence"/>
</dbReference>
<reference evidence="8 9" key="1">
    <citation type="submission" date="2020-08" db="EMBL/GenBank/DDBJ databases">
        <title>Bridging the membrane lipid divide: bacteria of the FCB group superphylum have the potential to synthesize archaeal ether lipids.</title>
        <authorList>
            <person name="Villanueva L."/>
            <person name="Von Meijenfeldt F.A.B."/>
            <person name="Westbye A.B."/>
            <person name="Yadav S."/>
            <person name="Hopmans E.C."/>
            <person name="Dutilh B.E."/>
            <person name="Sinninghe Damste J.S."/>
        </authorList>
    </citation>
    <scope>NUCLEOTIDE SEQUENCE [LARGE SCALE GENOMIC DNA]</scope>
    <source>
        <strain evidence="8">NIOZ-UU30</strain>
    </source>
</reference>
<evidence type="ECO:0000313" key="8">
    <source>
        <dbReference type="EMBL" id="MBC8361565.1"/>
    </source>
</evidence>
<dbReference type="InterPro" id="IPR001626">
    <property type="entry name" value="ABC_TroCD"/>
</dbReference>
<dbReference type="GO" id="GO:0043190">
    <property type="term" value="C:ATP-binding cassette (ABC) transporter complex"/>
    <property type="evidence" value="ECO:0007669"/>
    <property type="project" value="InterPro"/>
</dbReference>
<keyword evidence="6" id="KW-0813">Transport</keyword>
<dbReference type="EMBL" id="JACNJH010000137">
    <property type="protein sequence ID" value="MBC8361565.1"/>
    <property type="molecule type" value="Genomic_DNA"/>
</dbReference>
<feature type="transmembrane region" description="Helical" evidence="7">
    <location>
        <begin position="215"/>
        <end position="236"/>
    </location>
</feature>
<comment type="similarity">
    <text evidence="2 6">Belongs to the ABC-3 integral membrane protein family.</text>
</comment>
<accession>A0A8J6TH89</accession>
<dbReference type="Gene3D" id="1.10.3470.10">
    <property type="entry name" value="ABC transporter involved in vitamin B12 uptake, BtuC"/>
    <property type="match status" value="1"/>
</dbReference>
<comment type="caution">
    <text evidence="8">The sequence shown here is derived from an EMBL/GenBank/DDBJ whole genome shotgun (WGS) entry which is preliminary data.</text>
</comment>
<gene>
    <name evidence="8" type="ORF">H8E23_09220</name>
</gene>
<dbReference type="GO" id="GO:0055085">
    <property type="term" value="P:transmembrane transport"/>
    <property type="evidence" value="ECO:0007669"/>
    <property type="project" value="InterPro"/>
</dbReference>